<accession>A0ABS1H3A6</accession>
<evidence type="ECO:0000313" key="1">
    <source>
        <dbReference type="EMBL" id="MBK3493875.1"/>
    </source>
</evidence>
<dbReference type="RefSeq" id="WP_100797454.1">
    <property type="nucleotide sequence ID" value="NZ_JAEOAH010000003.1"/>
</dbReference>
<keyword evidence="2" id="KW-1185">Reference proteome</keyword>
<dbReference type="Proteomes" id="UP000618943">
    <property type="component" value="Unassembled WGS sequence"/>
</dbReference>
<gene>
    <name evidence="1" type="ORF">JFL43_03185</name>
</gene>
<evidence type="ECO:0000313" key="2">
    <source>
        <dbReference type="Proteomes" id="UP000618943"/>
    </source>
</evidence>
<protein>
    <submittedName>
        <fullName evidence="1">Uncharacterized protein</fullName>
    </submittedName>
</protein>
<organism evidence="1 2">
    <name type="scientific">Viridibacillus soli</name>
    <dbReference type="NCBI Taxonomy" id="2798301"/>
    <lineage>
        <taxon>Bacteria</taxon>
        <taxon>Bacillati</taxon>
        <taxon>Bacillota</taxon>
        <taxon>Bacilli</taxon>
        <taxon>Bacillales</taxon>
        <taxon>Caryophanaceae</taxon>
        <taxon>Viridibacillus</taxon>
    </lineage>
</organism>
<dbReference type="EMBL" id="JAEOAH010000003">
    <property type="protein sequence ID" value="MBK3493875.1"/>
    <property type="molecule type" value="Genomic_DNA"/>
</dbReference>
<comment type="caution">
    <text evidence="1">The sequence shown here is derived from an EMBL/GenBank/DDBJ whole genome shotgun (WGS) entry which is preliminary data.</text>
</comment>
<name>A0ABS1H3A6_9BACL</name>
<sequence length="109" mass="12851">MTELKELPRRVSRLALVEEIEASIQHYYEETEKSLLRKSDLLERKSVLSISSEKTDSGMAMTIIQHMIEEIDVEIVTLEKNIRHCNNNEKYYQEVLRVIKQSIKELESK</sequence>
<reference evidence="1 2" key="1">
    <citation type="submission" date="2020-12" db="EMBL/GenBank/DDBJ databases">
        <title>YIM B01967 draft genome.</title>
        <authorList>
            <person name="Yan X."/>
        </authorList>
    </citation>
    <scope>NUCLEOTIDE SEQUENCE [LARGE SCALE GENOMIC DNA]</scope>
    <source>
        <strain evidence="1 2">YIM B01967</strain>
    </source>
</reference>
<proteinExistence type="predicted"/>